<comment type="caution">
    <text evidence="2">The sequence shown here is derived from an EMBL/GenBank/DDBJ whole genome shotgun (WGS) entry which is preliminary data.</text>
</comment>
<feature type="region of interest" description="Disordered" evidence="1">
    <location>
        <begin position="1"/>
        <end position="46"/>
    </location>
</feature>
<accession>A0ABW6WWP2</accession>
<evidence type="ECO:0000313" key="3">
    <source>
        <dbReference type="Proteomes" id="UP001602245"/>
    </source>
</evidence>
<keyword evidence="3" id="KW-1185">Reference proteome</keyword>
<gene>
    <name evidence="2" type="ORF">ACFY35_50430</name>
</gene>
<evidence type="ECO:0000256" key="1">
    <source>
        <dbReference type="SAM" id="MobiDB-lite"/>
    </source>
</evidence>
<organism evidence="2 3">
    <name type="scientific">Paractinoplanes globisporus</name>
    <dbReference type="NCBI Taxonomy" id="113565"/>
    <lineage>
        <taxon>Bacteria</taxon>
        <taxon>Bacillati</taxon>
        <taxon>Actinomycetota</taxon>
        <taxon>Actinomycetes</taxon>
        <taxon>Micromonosporales</taxon>
        <taxon>Micromonosporaceae</taxon>
        <taxon>Paractinoplanes</taxon>
    </lineage>
</organism>
<reference evidence="2 3" key="1">
    <citation type="submission" date="2024-10" db="EMBL/GenBank/DDBJ databases">
        <title>The Natural Products Discovery Center: Release of the First 8490 Sequenced Strains for Exploring Actinobacteria Biosynthetic Diversity.</title>
        <authorList>
            <person name="Kalkreuter E."/>
            <person name="Kautsar S.A."/>
            <person name="Yang D."/>
            <person name="Bader C.D."/>
            <person name="Teijaro C.N."/>
            <person name="Fluegel L."/>
            <person name="Davis C.M."/>
            <person name="Simpson J.R."/>
            <person name="Lauterbach L."/>
            <person name="Steele A.D."/>
            <person name="Gui C."/>
            <person name="Meng S."/>
            <person name="Li G."/>
            <person name="Viehrig K."/>
            <person name="Ye F."/>
            <person name="Su P."/>
            <person name="Kiefer A.F."/>
            <person name="Nichols A."/>
            <person name="Cepeda A.J."/>
            <person name="Yan W."/>
            <person name="Fan B."/>
            <person name="Jiang Y."/>
            <person name="Adhikari A."/>
            <person name="Zheng C.-J."/>
            <person name="Schuster L."/>
            <person name="Cowan T.M."/>
            <person name="Smanski M.J."/>
            <person name="Chevrette M.G."/>
            <person name="De Carvalho L.P.S."/>
            <person name="Shen B."/>
        </authorList>
    </citation>
    <scope>NUCLEOTIDE SEQUENCE [LARGE SCALE GENOMIC DNA]</scope>
    <source>
        <strain evidence="2 3">NPDC000087</strain>
    </source>
</reference>
<dbReference type="RefSeq" id="WP_020516765.1">
    <property type="nucleotide sequence ID" value="NZ_JBIAZU010000013.1"/>
</dbReference>
<dbReference type="EMBL" id="JBIAZU010000013">
    <property type="protein sequence ID" value="MFF5297702.1"/>
    <property type="molecule type" value="Genomic_DNA"/>
</dbReference>
<name>A0ABW6WWP2_9ACTN</name>
<evidence type="ECO:0000313" key="2">
    <source>
        <dbReference type="EMBL" id="MFF5297702.1"/>
    </source>
</evidence>
<proteinExistence type="predicted"/>
<dbReference type="Proteomes" id="UP001602245">
    <property type="component" value="Unassembled WGS sequence"/>
</dbReference>
<sequence>MPTVRGRTVPSGGCRGEASRQLSAGADVRSGSSVVSRLEQEATTRAGADPRVKALLDAWRSCMERAGYQYPNPASAARDKRWRARKPTNTELATARTDVRCKADIGYLATMTAVTAEHQRALIAEHADELGRVKQSFATRARNAAAALAAPPPS</sequence>
<protein>
    <submittedName>
        <fullName evidence="2">Uncharacterized protein</fullName>
    </submittedName>
</protein>